<evidence type="ECO:0000313" key="2">
    <source>
        <dbReference type="Proteomes" id="UP000030645"/>
    </source>
</evidence>
<dbReference type="EMBL" id="KE346319">
    <property type="protein sequence ID" value="EXC33102.1"/>
    <property type="molecule type" value="Genomic_DNA"/>
</dbReference>
<organism evidence="1 2">
    <name type="scientific">Morus notabilis</name>
    <dbReference type="NCBI Taxonomy" id="981085"/>
    <lineage>
        <taxon>Eukaryota</taxon>
        <taxon>Viridiplantae</taxon>
        <taxon>Streptophyta</taxon>
        <taxon>Embryophyta</taxon>
        <taxon>Tracheophyta</taxon>
        <taxon>Spermatophyta</taxon>
        <taxon>Magnoliopsida</taxon>
        <taxon>eudicotyledons</taxon>
        <taxon>Gunneridae</taxon>
        <taxon>Pentapetalae</taxon>
        <taxon>rosids</taxon>
        <taxon>fabids</taxon>
        <taxon>Rosales</taxon>
        <taxon>Moraceae</taxon>
        <taxon>Moreae</taxon>
        <taxon>Morus</taxon>
    </lineage>
</organism>
<dbReference type="AlphaFoldDB" id="W9SAG1"/>
<accession>W9SAG1</accession>
<keyword evidence="2" id="KW-1185">Reference proteome</keyword>
<dbReference type="Proteomes" id="UP000030645">
    <property type="component" value="Unassembled WGS sequence"/>
</dbReference>
<sequence>MPIQADYASYHVSKESTDATLCQVFPQSLKGLALKELFFIIQRLDELLRDYIKRFTKGVNVIPGCNDVVAICALKKGTTTRFTACRRDRRDFCQLSSHSRLTSFCLLSEPLTLHELLSALELLPPHELLTSNELLTANKPLTVNEPFAPHELLSALELLSPHELL</sequence>
<reference evidence="2" key="1">
    <citation type="submission" date="2013-01" db="EMBL/GenBank/DDBJ databases">
        <title>Draft Genome Sequence of a Mulberry Tree, Morus notabilis C.K. Schneid.</title>
        <authorList>
            <person name="He N."/>
            <person name="Zhao S."/>
        </authorList>
    </citation>
    <scope>NUCLEOTIDE SEQUENCE</scope>
</reference>
<name>W9SAG1_9ROSA</name>
<gene>
    <name evidence="1" type="ORF">L484_014982</name>
</gene>
<proteinExistence type="predicted"/>
<protein>
    <submittedName>
        <fullName evidence="1">Uncharacterized protein</fullName>
    </submittedName>
</protein>
<evidence type="ECO:0000313" key="1">
    <source>
        <dbReference type="EMBL" id="EXC33102.1"/>
    </source>
</evidence>